<dbReference type="Proteomes" id="UP000053820">
    <property type="component" value="Unassembled WGS sequence"/>
</dbReference>
<dbReference type="OrthoDB" id="2686745at2759"/>
<proteinExistence type="predicted"/>
<name>A0A0C9WAQ1_9AGAM</name>
<organism evidence="2 3">
    <name type="scientific">Hydnomerulius pinastri MD-312</name>
    <dbReference type="NCBI Taxonomy" id="994086"/>
    <lineage>
        <taxon>Eukaryota</taxon>
        <taxon>Fungi</taxon>
        <taxon>Dikarya</taxon>
        <taxon>Basidiomycota</taxon>
        <taxon>Agaricomycotina</taxon>
        <taxon>Agaricomycetes</taxon>
        <taxon>Agaricomycetidae</taxon>
        <taxon>Boletales</taxon>
        <taxon>Boletales incertae sedis</taxon>
        <taxon>Leucogyrophana</taxon>
    </lineage>
</organism>
<feature type="compositionally biased region" description="Polar residues" evidence="1">
    <location>
        <begin position="93"/>
        <end position="119"/>
    </location>
</feature>
<accession>A0A0C9WAQ1</accession>
<dbReference type="EMBL" id="KN839844">
    <property type="protein sequence ID" value="KIJ65078.1"/>
    <property type="molecule type" value="Genomic_DNA"/>
</dbReference>
<keyword evidence="3" id="KW-1185">Reference proteome</keyword>
<feature type="region of interest" description="Disordered" evidence="1">
    <location>
        <begin position="268"/>
        <end position="288"/>
    </location>
</feature>
<feature type="region of interest" description="Disordered" evidence="1">
    <location>
        <begin position="1"/>
        <end position="28"/>
    </location>
</feature>
<gene>
    <name evidence="2" type="ORF">HYDPIDRAFT_167379</name>
</gene>
<dbReference type="HOGENOM" id="CLU_065614_0_0_1"/>
<protein>
    <submittedName>
        <fullName evidence="2">Uncharacterized protein</fullName>
    </submittedName>
</protein>
<reference evidence="2 3" key="1">
    <citation type="submission" date="2014-04" db="EMBL/GenBank/DDBJ databases">
        <title>Evolutionary Origins and Diversification of the Mycorrhizal Mutualists.</title>
        <authorList>
            <consortium name="DOE Joint Genome Institute"/>
            <consortium name="Mycorrhizal Genomics Consortium"/>
            <person name="Kohler A."/>
            <person name="Kuo A."/>
            <person name="Nagy L.G."/>
            <person name="Floudas D."/>
            <person name="Copeland A."/>
            <person name="Barry K.W."/>
            <person name="Cichocki N."/>
            <person name="Veneault-Fourrey C."/>
            <person name="LaButti K."/>
            <person name="Lindquist E.A."/>
            <person name="Lipzen A."/>
            <person name="Lundell T."/>
            <person name="Morin E."/>
            <person name="Murat C."/>
            <person name="Riley R."/>
            <person name="Ohm R."/>
            <person name="Sun H."/>
            <person name="Tunlid A."/>
            <person name="Henrissat B."/>
            <person name="Grigoriev I.V."/>
            <person name="Hibbett D.S."/>
            <person name="Martin F."/>
        </authorList>
    </citation>
    <scope>NUCLEOTIDE SEQUENCE [LARGE SCALE GENOMIC DNA]</scope>
    <source>
        <strain evidence="2 3">MD-312</strain>
    </source>
</reference>
<feature type="region of interest" description="Disordered" evidence="1">
    <location>
        <begin position="44"/>
        <end position="143"/>
    </location>
</feature>
<evidence type="ECO:0000313" key="3">
    <source>
        <dbReference type="Proteomes" id="UP000053820"/>
    </source>
</evidence>
<evidence type="ECO:0000256" key="1">
    <source>
        <dbReference type="SAM" id="MobiDB-lite"/>
    </source>
</evidence>
<dbReference type="AlphaFoldDB" id="A0A0C9WAQ1"/>
<sequence>MPATIKTISPFYNDDSSAPPPFPPMLTDQLELFGKTHHSSSLLADEVLPPSYNTPASVPEVKSPSRTQGPTLAPKFRLAARSPYPKKEVKQTRAISHSTNSDSEESQVSTSDNESTASSDSEDSKIPKPPGEPGRPGRGGYTLETALGWNQKSYSKFKNFMHSLIDEHLDVTKCASAQNTTLLKLVRDKAADKFPDLDNYSNCWPVNDIIMMRLKYTSSRTRRQEVEMVAGKSKRSKSSNVTLSSIPQTLTDTSADARTQRLHKVCNGGISGPHIDNRSPQPSTNSHHHRITSEVAVITTQQRVSSETTVSFEEYTKTIGKNPGRDSQQQEISPPFEMVQCNGWAWSLDVVWTAKMSTTCI</sequence>
<evidence type="ECO:0000313" key="2">
    <source>
        <dbReference type="EMBL" id="KIJ65078.1"/>
    </source>
</evidence>